<feature type="domain" description="CHRD" evidence="10">
    <location>
        <begin position="140"/>
        <end position="278"/>
    </location>
</feature>
<evidence type="ECO:0000259" key="10">
    <source>
        <dbReference type="PROSITE" id="PS50933"/>
    </source>
</evidence>
<dbReference type="PROSITE" id="PS50933">
    <property type="entry name" value="CHRD"/>
    <property type="match status" value="3"/>
</dbReference>
<comment type="subcellular location">
    <subcellularLocation>
        <location evidence="1">Secreted</location>
    </subcellularLocation>
</comment>
<keyword evidence="4" id="KW-0964">Secreted</keyword>
<dbReference type="PROSITE" id="PS01208">
    <property type="entry name" value="VWFC_1"/>
    <property type="match status" value="1"/>
</dbReference>
<dbReference type="InterPro" id="IPR052278">
    <property type="entry name" value="Chordin-like_regulators"/>
</dbReference>
<evidence type="ECO:0000256" key="4">
    <source>
        <dbReference type="ARBA" id="ARBA00022525"/>
    </source>
</evidence>
<dbReference type="PROSITE" id="PS50184">
    <property type="entry name" value="VWFC_2"/>
    <property type="match status" value="2"/>
</dbReference>
<comment type="similarity">
    <text evidence="2 7">Belongs to the chordin family.</text>
</comment>
<accession>A0AAW2HEB0</accession>
<dbReference type="Gene3D" id="6.20.200.20">
    <property type="match status" value="1"/>
</dbReference>
<dbReference type="GO" id="GO:0005615">
    <property type="term" value="C:extracellular space"/>
    <property type="evidence" value="ECO:0007669"/>
    <property type="project" value="TreeGrafter"/>
</dbReference>
<dbReference type="AlphaFoldDB" id="A0AAW2HEB0"/>
<dbReference type="SUPFAM" id="SSF57603">
    <property type="entry name" value="FnI-like domain"/>
    <property type="match status" value="3"/>
</dbReference>
<dbReference type="EMBL" id="JARGDH010000005">
    <property type="protein sequence ID" value="KAL0268044.1"/>
    <property type="molecule type" value="Genomic_DNA"/>
</dbReference>
<name>A0AAW2HEB0_9NEOP</name>
<dbReference type="PANTHER" id="PTHR46526">
    <property type="entry name" value="CHORDIN"/>
    <property type="match status" value="1"/>
</dbReference>
<dbReference type="InterPro" id="IPR001007">
    <property type="entry name" value="VWF_dom"/>
</dbReference>
<evidence type="ECO:0000313" key="11">
    <source>
        <dbReference type="EMBL" id="KAL0268044.1"/>
    </source>
</evidence>
<evidence type="ECO:0000256" key="5">
    <source>
        <dbReference type="ARBA" id="ARBA00022737"/>
    </source>
</evidence>
<feature type="signal peptide" evidence="8">
    <location>
        <begin position="1"/>
        <end position="21"/>
    </location>
</feature>
<sequence>MMSSLIFLTLLFLCNFKSAFGANYGHRKFVNPLLGDEDRKHFRSTECHFGKTIKELGSTWSADLGPPFGVMYCIRCECVPFQKKRRIVAKVQCRNIKHDCPKPTCDEPVLLPGRCCKICPGDQRVPDVPQDIPMPEEDKNMKYFGALLTGRTSLVFKRDDIVNIPSTSKNPMYQIVATGRFTFHKKNLFYSFYLSNALNQTPPRPKTIQFINYNGDLLEEQTLYSANSVYQNATSKVCGVWRRIPREYKRLLRDETLYVALLWGNDLALSGLIARMKALNTEQFSALLTPHYPENVEPDSGGTAIISTLASYPPYPPTIHISLVFNGVFTPDEINDVPLTVRLENSERDQVVFEEIIRVQKPSSTLNFEEVKGLISMNELRMITRGKFKISITSRSKPDLLSLSGPVVTRTACEVFQTPLAPASEVDGLETQETTLMVGPSPASGMAWMYVNRDGSLSYNIQVDEMRENPTFTLLPLGKAKKAVDTQQFVPSHIVNGVASGVLDKLSPKTFELLYSGELSINVASSKSSSTIRGRLTSRPVAGAIDSHAPILLKRLDSKKNTDLTGMAWLSIGFDCDLHYEIQLSGSGSESHSYQLYLENMPLIAPNAPVSRRLLEDFNGTFVEGFAQLTPPELSKMDSGVSFLEVTDLHTGKILLKASIKQVKIPVECLSHVSDNDVSSFISLSAHTVPEITKCYHEGMFYDEGSQWRHARDPCKMCHCLRGKEKCDDVVCPALSCPIKFKPAPGECCPTCTDPNQEGNTSVGCVQAGLFYRNGSVWHPYLLPYGFNLCIVMTCIADAKSSTIKYSRVTCPPLKCSEKEAVRMDKNSCCKQCPVPEVGYAKDQSVSVQKLPRKKTDQEILQEGGCIHLGKGPYENNTEWSHKIESVGVIPCVKCRCKDGKTICERKRCLRSQCNNSTTLTNNDTDDCCSHQCRYRRQSKHNQRRKSWDPKKRGHV</sequence>
<feature type="chain" id="PRO_5043677169" description="Short gastrulation" evidence="8">
    <location>
        <begin position="22"/>
        <end position="956"/>
    </location>
</feature>
<dbReference type="SMART" id="SM00214">
    <property type="entry name" value="VWC"/>
    <property type="match status" value="4"/>
</dbReference>
<proteinExistence type="inferred from homology"/>
<protein>
    <recommendedName>
        <fullName evidence="12">Short gastrulation</fullName>
    </recommendedName>
</protein>
<keyword evidence="3 7" id="KW-0217">Developmental protein</keyword>
<dbReference type="SMART" id="SM00754">
    <property type="entry name" value="CHRD"/>
    <property type="match status" value="4"/>
</dbReference>
<keyword evidence="6" id="KW-0325">Glycoprotein</keyword>
<gene>
    <name evidence="11" type="ORF">PYX00_010127</name>
</gene>
<evidence type="ECO:0000256" key="6">
    <source>
        <dbReference type="ARBA" id="ARBA00023180"/>
    </source>
</evidence>
<evidence type="ECO:0000259" key="9">
    <source>
        <dbReference type="PROSITE" id="PS50184"/>
    </source>
</evidence>
<evidence type="ECO:0008006" key="12">
    <source>
        <dbReference type="Google" id="ProtNLM"/>
    </source>
</evidence>
<dbReference type="InterPro" id="IPR010895">
    <property type="entry name" value="CHRD"/>
</dbReference>
<dbReference type="PIRSF" id="PIRSF002496">
    <property type="entry name" value="Chordin"/>
    <property type="match status" value="1"/>
</dbReference>
<keyword evidence="5" id="KW-0677">Repeat</keyword>
<feature type="domain" description="CHRD" evidence="10">
    <location>
        <begin position="280"/>
        <end position="412"/>
    </location>
</feature>
<evidence type="ECO:0000256" key="3">
    <source>
        <dbReference type="ARBA" id="ARBA00022473"/>
    </source>
</evidence>
<organism evidence="11">
    <name type="scientific">Menopon gallinae</name>
    <name type="common">poultry shaft louse</name>
    <dbReference type="NCBI Taxonomy" id="328185"/>
    <lineage>
        <taxon>Eukaryota</taxon>
        <taxon>Metazoa</taxon>
        <taxon>Ecdysozoa</taxon>
        <taxon>Arthropoda</taxon>
        <taxon>Hexapoda</taxon>
        <taxon>Insecta</taxon>
        <taxon>Pterygota</taxon>
        <taxon>Neoptera</taxon>
        <taxon>Paraneoptera</taxon>
        <taxon>Psocodea</taxon>
        <taxon>Troctomorpha</taxon>
        <taxon>Phthiraptera</taxon>
        <taxon>Amblycera</taxon>
        <taxon>Menoponidae</taxon>
        <taxon>Menopon</taxon>
    </lineage>
</organism>
<evidence type="ECO:0000256" key="7">
    <source>
        <dbReference type="PIRNR" id="PIRNR002496"/>
    </source>
</evidence>
<evidence type="ECO:0000256" key="1">
    <source>
        <dbReference type="ARBA" id="ARBA00004613"/>
    </source>
</evidence>
<dbReference type="GO" id="GO:0009953">
    <property type="term" value="P:dorsal/ventral pattern formation"/>
    <property type="evidence" value="ECO:0007669"/>
    <property type="project" value="TreeGrafter"/>
</dbReference>
<feature type="domain" description="VWFC" evidence="9">
    <location>
        <begin position="864"/>
        <end position="934"/>
    </location>
</feature>
<evidence type="ECO:0000256" key="8">
    <source>
        <dbReference type="SAM" id="SignalP"/>
    </source>
</evidence>
<dbReference type="PANTHER" id="PTHR46526:SF1">
    <property type="entry name" value="CHORDIN"/>
    <property type="match status" value="1"/>
</dbReference>
<comment type="caution">
    <text evidence="11">The sequence shown here is derived from an EMBL/GenBank/DDBJ whole genome shotgun (WGS) entry which is preliminary data.</text>
</comment>
<dbReference type="GO" id="GO:0048731">
    <property type="term" value="P:system development"/>
    <property type="evidence" value="ECO:0007669"/>
    <property type="project" value="UniProtKB-ARBA"/>
</dbReference>
<keyword evidence="8" id="KW-0732">Signal</keyword>
<dbReference type="Pfam" id="PF00093">
    <property type="entry name" value="VWC"/>
    <property type="match status" value="3"/>
</dbReference>
<feature type="domain" description="VWFC" evidence="9">
    <location>
        <begin position="693"/>
        <end position="753"/>
    </location>
</feature>
<reference evidence="11" key="1">
    <citation type="journal article" date="2024" name="Gigascience">
        <title>Chromosome-level genome of the poultry shaft louse Menopon gallinae provides insight into the host-switching and adaptive evolution of parasitic lice.</title>
        <authorList>
            <person name="Xu Y."/>
            <person name="Ma L."/>
            <person name="Liu S."/>
            <person name="Liang Y."/>
            <person name="Liu Q."/>
            <person name="He Z."/>
            <person name="Tian L."/>
            <person name="Duan Y."/>
            <person name="Cai W."/>
            <person name="Li H."/>
            <person name="Song F."/>
        </authorList>
    </citation>
    <scope>NUCLEOTIDE SEQUENCE</scope>
    <source>
        <strain evidence="11">Cailab_2023a</strain>
    </source>
</reference>
<dbReference type="GO" id="GO:0030514">
    <property type="term" value="P:negative regulation of BMP signaling pathway"/>
    <property type="evidence" value="ECO:0007669"/>
    <property type="project" value="TreeGrafter"/>
</dbReference>
<evidence type="ECO:0000256" key="2">
    <source>
        <dbReference type="ARBA" id="ARBA00007156"/>
    </source>
</evidence>
<dbReference type="GO" id="GO:0036122">
    <property type="term" value="F:BMP binding"/>
    <property type="evidence" value="ECO:0007669"/>
    <property type="project" value="TreeGrafter"/>
</dbReference>
<dbReference type="InterPro" id="IPR016353">
    <property type="entry name" value="Chordin"/>
</dbReference>
<feature type="domain" description="CHRD" evidence="10">
    <location>
        <begin position="422"/>
        <end position="541"/>
    </location>
</feature>